<keyword evidence="2" id="KW-0547">Nucleotide-binding</keyword>
<dbReference type="PROSITE" id="PS50011">
    <property type="entry name" value="PROTEIN_KINASE_DOM"/>
    <property type="match status" value="1"/>
</dbReference>
<dbReference type="Proteomes" id="UP001188597">
    <property type="component" value="Unassembled WGS sequence"/>
</dbReference>
<reference evidence="7" key="1">
    <citation type="submission" date="2022-12" db="EMBL/GenBank/DDBJ databases">
        <title>Draft genome assemblies for two species of Escallonia (Escalloniales).</title>
        <authorList>
            <person name="Chanderbali A."/>
            <person name="Dervinis C."/>
            <person name="Anghel I."/>
            <person name="Soltis D."/>
            <person name="Soltis P."/>
            <person name="Zapata F."/>
        </authorList>
    </citation>
    <scope>NUCLEOTIDE SEQUENCE</scope>
    <source>
        <strain evidence="7">UCBG64.0493</strain>
        <tissue evidence="7">Leaf</tissue>
    </source>
</reference>
<dbReference type="Gene3D" id="3.30.200.20">
    <property type="entry name" value="Phosphorylase Kinase, domain 1"/>
    <property type="match status" value="1"/>
</dbReference>
<gene>
    <name evidence="7" type="ORF">RJ639_031909</name>
</gene>
<evidence type="ECO:0000313" key="7">
    <source>
        <dbReference type="EMBL" id="KAK3037603.1"/>
    </source>
</evidence>
<name>A0AA89BE03_9ASTE</name>
<keyword evidence="8" id="KW-1185">Reference proteome</keyword>
<sequence>MKDVFVFVEEMERQVISPSASELDMQSSPSKPSPAVFFFLGGIVVLLVLLILIIVFWKIVKPAELRKLLACMKKHQGTNDYLSETLRSISYFDFQTLKKATKNFDQRNLLGRGGFGPVYLGKLEDGRLVAVKKLSLDKSQQGEPEFLAEVRMITSIQHKNLVRLLGCCSTGAQRGYTAPEYAIRGELSEKADIYSFGVLAWKLYERSKVLDLVDPNMRQDGFVEKDVLHTIHVAFLCLQPHANLRPPMSEIVAMLTCKVEMVRTPLKPAFLDCRRRTDEKLSWDSISEVFPSPLRSDSPSLTRAPNKGL</sequence>
<dbReference type="Gene3D" id="1.10.510.10">
    <property type="entry name" value="Transferase(Phosphotransferase) domain 1"/>
    <property type="match status" value="1"/>
</dbReference>
<keyword evidence="5" id="KW-0472">Membrane</keyword>
<feature type="domain" description="Protein kinase" evidence="6">
    <location>
        <begin position="104"/>
        <end position="309"/>
    </location>
</feature>
<keyword evidence="3" id="KW-0418">Kinase</keyword>
<feature type="transmembrane region" description="Helical" evidence="5">
    <location>
        <begin position="35"/>
        <end position="57"/>
    </location>
</feature>
<proteinExistence type="predicted"/>
<keyword evidence="1" id="KW-0808">Transferase</keyword>
<comment type="caution">
    <text evidence="7">The sequence shown here is derived from an EMBL/GenBank/DDBJ whole genome shotgun (WGS) entry which is preliminary data.</text>
</comment>
<dbReference type="PANTHER" id="PTHR47973">
    <property type="entry name" value="CYSTEINE-RICH RECEPTOR-LIKE PROTEIN KINASE 3"/>
    <property type="match status" value="1"/>
</dbReference>
<evidence type="ECO:0000259" key="6">
    <source>
        <dbReference type="PROSITE" id="PS50011"/>
    </source>
</evidence>
<keyword evidence="4" id="KW-0067">ATP-binding</keyword>
<dbReference type="GO" id="GO:0005524">
    <property type="term" value="F:ATP binding"/>
    <property type="evidence" value="ECO:0007669"/>
    <property type="project" value="UniProtKB-KW"/>
</dbReference>
<dbReference type="InterPro" id="IPR052059">
    <property type="entry name" value="CR_Ser/Thr_kinase"/>
</dbReference>
<dbReference type="InterPro" id="IPR000719">
    <property type="entry name" value="Prot_kinase_dom"/>
</dbReference>
<evidence type="ECO:0000256" key="5">
    <source>
        <dbReference type="SAM" id="Phobius"/>
    </source>
</evidence>
<accession>A0AA89BE03</accession>
<evidence type="ECO:0000256" key="4">
    <source>
        <dbReference type="ARBA" id="ARBA00022840"/>
    </source>
</evidence>
<dbReference type="AlphaFoldDB" id="A0AA89BE03"/>
<dbReference type="Pfam" id="PF07714">
    <property type="entry name" value="PK_Tyr_Ser-Thr"/>
    <property type="match status" value="1"/>
</dbReference>
<dbReference type="SUPFAM" id="SSF56112">
    <property type="entry name" value="Protein kinase-like (PK-like)"/>
    <property type="match status" value="1"/>
</dbReference>
<dbReference type="GO" id="GO:0004672">
    <property type="term" value="F:protein kinase activity"/>
    <property type="evidence" value="ECO:0007669"/>
    <property type="project" value="InterPro"/>
</dbReference>
<dbReference type="FunFam" id="3.30.200.20:FF:000327">
    <property type="entry name" value="Cysteine-rich receptor-like protein kinase 10"/>
    <property type="match status" value="1"/>
</dbReference>
<evidence type="ECO:0000256" key="3">
    <source>
        <dbReference type="ARBA" id="ARBA00022777"/>
    </source>
</evidence>
<evidence type="ECO:0000256" key="2">
    <source>
        <dbReference type="ARBA" id="ARBA00022741"/>
    </source>
</evidence>
<evidence type="ECO:0000256" key="1">
    <source>
        <dbReference type="ARBA" id="ARBA00022679"/>
    </source>
</evidence>
<protein>
    <recommendedName>
        <fullName evidence="6">Protein kinase domain-containing protein</fullName>
    </recommendedName>
</protein>
<dbReference type="InterPro" id="IPR011009">
    <property type="entry name" value="Kinase-like_dom_sf"/>
</dbReference>
<dbReference type="EMBL" id="JAVXUP010000118">
    <property type="protein sequence ID" value="KAK3037603.1"/>
    <property type="molecule type" value="Genomic_DNA"/>
</dbReference>
<keyword evidence="5" id="KW-1133">Transmembrane helix</keyword>
<dbReference type="InterPro" id="IPR001245">
    <property type="entry name" value="Ser-Thr/Tyr_kinase_cat_dom"/>
</dbReference>
<keyword evidence="5" id="KW-0812">Transmembrane</keyword>
<evidence type="ECO:0000313" key="8">
    <source>
        <dbReference type="Proteomes" id="UP001188597"/>
    </source>
</evidence>
<organism evidence="7 8">
    <name type="scientific">Escallonia herrerae</name>
    <dbReference type="NCBI Taxonomy" id="1293975"/>
    <lineage>
        <taxon>Eukaryota</taxon>
        <taxon>Viridiplantae</taxon>
        <taxon>Streptophyta</taxon>
        <taxon>Embryophyta</taxon>
        <taxon>Tracheophyta</taxon>
        <taxon>Spermatophyta</taxon>
        <taxon>Magnoliopsida</taxon>
        <taxon>eudicotyledons</taxon>
        <taxon>Gunneridae</taxon>
        <taxon>Pentapetalae</taxon>
        <taxon>asterids</taxon>
        <taxon>campanulids</taxon>
        <taxon>Escalloniales</taxon>
        <taxon>Escalloniaceae</taxon>
        <taxon>Escallonia</taxon>
    </lineage>
</organism>